<feature type="binding site" evidence="3">
    <location>
        <position position="187"/>
    </location>
    <ligand>
        <name>ATP</name>
        <dbReference type="ChEBI" id="CHEBI:30616"/>
    </ligand>
</feature>
<dbReference type="Proteomes" id="UP000253908">
    <property type="component" value="Chromosome"/>
</dbReference>
<feature type="binding site" evidence="3">
    <location>
        <position position="101"/>
    </location>
    <ligand>
        <name>ATP</name>
        <dbReference type="ChEBI" id="CHEBI:30616"/>
    </ligand>
</feature>
<dbReference type="GO" id="GO:0000049">
    <property type="term" value="F:tRNA binding"/>
    <property type="evidence" value="ECO:0007669"/>
    <property type="project" value="UniProtKB-KW"/>
</dbReference>
<evidence type="ECO:0000256" key="2">
    <source>
        <dbReference type="ARBA" id="ARBA00022694"/>
    </source>
</evidence>
<keyword evidence="3" id="KW-0067">ATP-binding</keyword>
<accession>A0A345PG53</accession>
<comment type="similarity">
    <text evidence="3">Belongs to the TmcAL family.</text>
</comment>
<evidence type="ECO:0000313" key="4">
    <source>
        <dbReference type="EMBL" id="AXI08983.1"/>
    </source>
</evidence>
<reference evidence="5" key="1">
    <citation type="submission" date="2017-11" db="EMBL/GenBank/DDBJ databases">
        <authorList>
            <person name="Zhu W."/>
        </authorList>
    </citation>
    <scope>NUCLEOTIDE SEQUENCE [LARGE SCALE GENOMIC DNA]</scope>
    <source>
        <strain evidence="5">160</strain>
    </source>
</reference>
<comment type="function">
    <text evidence="3">Catalyzes the formation of N(4)-acetylcytidine (ac(4)C) at the wobble position of elongator tRNA(Met), using acetate and ATP as substrates. First activates an acetate ion to form acetyladenylate (Ac-AMP) and then transfers the acetyl group to tRNA to form ac(4)C34.</text>
</comment>
<feature type="binding site" evidence="3">
    <location>
        <position position="162"/>
    </location>
    <ligand>
        <name>ATP</name>
        <dbReference type="ChEBI" id="CHEBI:30616"/>
    </ligand>
</feature>
<dbReference type="GO" id="GO:0016879">
    <property type="term" value="F:ligase activity, forming carbon-nitrogen bonds"/>
    <property type="evidence" value="ECO:0007669"/>
    <property type="project" value="UniProtKB-UniRule"/>
</dbReference>
<evidence type="ECO:0000256" key="1">
    <source>
        <dbReference type="ARBA" id="ARBA00022598"/>
    </source>
</evidence>
<dbReference type="GO" id="GO:0005737">
    <property type="term" value="C:cytoplasm"/>
    <property type="evidence" value="ECO:0007669"/>
    <property type="project" value="UniProtKB-SubCell"/>
</dbReference>
<dbReference type="Pfam" id="PF05636">
    <property type="entry name" value="HIGH_NTase1"/>
    <property type="match status" value="1"/>
</dbReference>
<comment type="caution">
    <text evidence="3">Lacks conserved residue(s) required for the propagation of feature annotation.</text>
</comment>
<dbReference type="OrthoDB" id="9769796at2"/>
<dbReference type="EC" id="6.3.4.-" evidence="3"/>
<keyword evidence="3" id="KW-0820">tRNA-binding</keyword>
<dbReference type="GO" id="GO:0006400">
    <property type="term" value="P:tRNA modification"/>
    <property type="evidence" value="ECO:0007669"/>
    <property type="project" value="UniProtKB-UniRule"/>
</dbReference>
<keyword evidence="3" id="KW-0547">Nucleotide-binding</keyword>
<evidence type="ECO:0000256" key="3">
    <source>
        <dbReference type="HAMAP-Rule" id="MF_01539"/>
    </source>
</evidence>
<keyword evidence="5" id="KW-1185">Reference proteome</keyword>
<dbReference type="PANTHER" id="PTHR37825:SF1">
    <property type="entry name" value="TRNA(MET) CYTIDINE ACETATE LIGASE"/>
    <property type="match status" value="1"/>
</dbReference>
<dbReference type="SUPFAM" id="SSF52374">
    <property type="entry name" value="Nucleotidylyl transferase"/>
    <property type="match status" value="1"/>
</dbReference>
<keyword evidence="4" id="KW-0808">Transferase</keyword>
<keyword evidence="2 3" id="KW-0819">tRNA processing</keyword>
<dbReference type="InterPro" id="IPR008513">
    <property type="entry name" value="tRNA(Met)_cyd_acetate_ligase"/>
</dbReference>
<dbReference type="GO" id="GO:0005524">
    <property type="term" value="F:ATP binding"/>
    <property type="evidence" value="ECO:0007669"/>
    <property type="project" value="UniProtKB-KW"/>
</dbReference>
<dbReference type="Gene3D" id="3.40.50.620">
    <property type="entry name" value="HUPs"/>
    <property type="match status" value="1"/>
</dbReference>
<dbReference type="PANTHER" id="PTHR37825">
    <property type="entry name" value="TRNA(MET) CYTIDINE ACETATE LIGASE"/>
    <property type="match status" value="1"/>
</dbReference>
<gene>
    <name evidence="3" type="primary">tmcAL</name>
    <name evidence="4" type="ORF">CUC15_08660</name>
</gene>
<dbReference type="RefSeq" id="WP_114916277.1">
    <property type="nucleotide sequence ID" value="NZ_CP024848.1"/>
</dbReference>
<dbReference type="InterPro" id="IPR014729">
    <property type="entry name" value="Rossmann-like_a/b/a_fold"/>
</dbReference>
<sequence>MKATGLIVEYNPFHNGHMYHIEESKKATDADCIIAVMSGSFLQRGEPAIIDKYHRTKAAIKSGIDIVLELPYVYAVQNSDIFAHGAVHILNEIGVSSICFGSESGNISPFLSSYETFKNNENIYNLALKQVLADGKSFPEASRAAYEQINLTTKEIDLAKPNNILGFSYVRAILDNELPIDPITIKRTKNNYHDESITSNIASATSIRKLLIEHNELSATVKQTIPKETVIQLQSYNRMASFWHTWELYFPILHYRAMTMPLEELGMIHGIDEGLEHRIKRTAKQATSFQQWVTLIKTKRYTWTRIQRLFVHLLTNTKKSEITSIIDQPSVPYVRVLGLTNTGKNYLNMKKKKMEVPIFSNIKRDAPLMLRIEERASNAYYSILPPEARIQAIKQEYKGPIIH</sequence>
<dbReference type="GO" id="GO:0016740">
    <property type="term" value="F:transferase activity"/>
    <property type="evidence" value="ECO:0007669"/>
    <property type="project" value="UniProtKB-KW"/>
</dbReference>
<name>A0A345PG53_9BACI</name>
<evidence type="ECO:0000313" key="5">
    <source>
        <dbReference type="Proteomes" id="UP000253908"/>
    </source>
</evidence>
<keyword evidence="3" id="KW-0963">Cytoplasm</keyword>
<comment type="catalytic activity">
    <reaction evidence="3">
        <text>cytidine(34) in elongator tRNA(Met) + acetate + ATP = N(4)-acetylcytidine(34) in elongator tRNA(Met) + AMP + diphosphate</text>
        <dbReference type="Rhea" id="RHEA:58144"/>
        <dbReference type="Rhea" id="RHEA-COMP:10693"/>
        <dbReference type="Rhea" id="RHEA-COMP:10694"/>
        <dbReference type="ChEBI" id="CHEBI:30089"/>
        <dbReference type="ChEBI" id="CHEBI:30616"/>
        <dbReference type="ChEBI" id="CHEBI:33019"/>
        <dbReference type="ChEBI" id="CHEBI:74900"/>
        <dbReference type="ChEBI" id="CHEBI:82748"/>
        <dbReference type="ChEBI" id="CHEBI:456215"/>
    </reaction>
</comment>
<dbReference type="HAMAP" id="MF_01539">
    <property type="entry name" value="TmcAL"/>
    <property type="match status" value="1"/>
</dbReference>
<keyword evidence="1 3" id="KW-0436">Ligase</keyword>
<keyword evidence="3" id="KW-0694">RNA-binding</keyword>
<proteinExistence type="inferred from homology"/>
<dbReference type="AlphaFoldDB" id="A0A345PG53"/>
<dbReference type="KEGG" id="ocn:CUC15_08660"/>
<organism evidence="4 5">
    <name type="scientific">Oceanobacillus zhaokaii</name>
    <dbReference type="NCBI Taxonomy" id="2052660"/>
    <lineage>
        <taxon>Bacteria</taxon>
        <taxon>Bacillati</taxon>
        <taxon>Bacillota</taxon>
        <taxon>Bacilli</taxon>
        <taxon>Bacillales</taxon>
        <taxon>Bacillaceae</taxon>
        <taxon>Oceanobacillus</taxon>
    </lineage>
</organism>
<comment type="subcellular location">
    <subcellularLocation>
        <location evidence="3">Cytoplasm</location>
    </subcellularLocation>
</comment>
<dbReference type="NCBIfam" id="NF010191">
    <property type="entry name" value="PRK13670.1"/>
    <property type="match status" value="1"/>
</dbReference>
<protein>
    <recommendedName>
        <fullName evidence="3">tRNA(Met) cytidine acetate ligase</fullName>
        <ecNumber evidence="3">6.3.4.-</ecNumber>
    </recommendedName>
</protein>
<dbReference type="EMBL" id="CP024848">
    <property type="protein sequence ID" value="AXI08983.1"/>
    <property type="molecule type" value="Genomic_DNA"/>
</dbReference>
<feature type="binding site" evidence="3">
    <location>
        <begin position="7"/>
        <end position="20"/>
    </location>
    <ligand>
        <name>ATP</name>
        <dbReference type="ChEBI" id="CHEBI:30616"/>
    </ligand>
</feature>